<keyword evidence="1" id="KW-0813">Transport</keyword>
<dbReference type="PROSITE" id="PS50893">
    <property type="entry name" value="ABC_TRANSPORTER_2"/>
    <property type="match status" value="1"/>
</dbReference>
<protein>
    <submittedName>
        <fullName evidence="5">ATP-binding cassette domain-containing protein</fullName>
    </submittedName>
</protein>
<keyword evidence="2" id="KW-0547">Nucleotide-binding</keyword>
<proteinExistence type="predicted"/>
<dbReference type="GO" id="GO:0005524">
    <property type="term" value="F:ATP binding"/>
    <property type="evidence" value="ECO:0007669"/>
    <property type="project" value="UniProtKB-KW"/>
</dbReference>
<dbReference type="PANTHER" id="PTHR43553">
    <property type="entry name" value="HEAVY METAL TRANSPORTER"/>
    <property type="match status" value="1"/>
</dbReference>
<dbReference type="RefSeq" id="WP_379011360.1">
    <property type="nucleotide sequence ID" value="NZ_JBHSDC010000001.1"/>
</dbReference>
<dbReference type="SUPFAM" id="SSF52540">
    <property type="entry name" value="P-loop containing nucleoside triphosphate hydrolases"/>
    <property type="match status" value="2"/>
</dbReference>
<dbReference type="EMBL" id="JBHSDC010000001">
    <property type="protein sequence ID" value="MFC4230286.1"/>
    <property type="molecule type" value="Genomic_DNA"/>
</dbReference>
<organism evidence="5 6">
    <name type="scientific">Parasediminibacterium paludis</name>
    <dbReference type="NCBI Taxonomy" id="908966"/>
    <lineage>
        <taxon>Bacteria</taxon>
        <taxon>Pseudomonadati</taxon>
        <taxon>Bacteroidota</taxon>
        <taxon>Chitinophagia</taxon>
        <taxon>Chitinophagales</taxon>
        <taxon>Chitinophagaceae</taxon>
        <taxon>Parasediminibacterium</taxon>
    </lineage>
</organism>
<comment type="caution">
    <text evidence="5">The sequence shown here is derived from an EMBL/GenBank/DDBJ whole genome shotgun (WGS) entry which is preliminary data.</text>
</comment>
<name>A0ABV8PSJ2_9BACT</name>
<evidence type="ECO:0000256" key="1">
    <source>
        <dbReference type="ARBA" id="ARBA00022448"/>
    </source>
</evidence>
<dbReference type="InterPro" id="IPR050095">
    <property type="entry name" value="ECF_ABC_transporter_ATP-bd"/>
</dbReference>
<gene>
    <name evidence="5" type="ORF">ACFOW1_00185</name>
</gene>
<dbReference type="Pfam" id="PF00005">
    <property type="entry name" value="ABC_tran"/>
    <property type="match status" value="1"/>
</dbReference>
<keyword evidence="6" id="KW-1185">Reference proteome</keyword>
<dbReference type="Gene3D" id="3.40.50.300">
    <property type="entry name" value="P-loop containing nucleotide triphosphate hydrolases"/>
    <property type="match status" value="2"/>
</dbReference>
<sequence length="404" mass="45385">MVQTTTINHWAIFINNTTNHQSFIQQLLQGHAAEPFTAFNSQKGLLFSTITLNAFIEEEDRHEHTDVLKNTNRTLKSMSSGERKKALLAYLLSQQPDFIILDNPFDNLDVASLQMLRNELTNIAHQTAIIQVATRKLDKLDFISNTYALNNTTTNQTTHFTGSIPPPLKHYEISTNTLVEFKNVTVKYEDHTIIRNINWTIKAGEFWQLIGPNGSGKTTMLTMINGDNPKAYGQDLYLFGKRKGSGETVWEIKDKIGYLTPAMTDLFSTRHTLLQMIIGGFFDSIGLYNLPSDGQLKLANDWLALIGMTQLKNTPFCKLSMGQQRMALIVRAMVKHPPLLILDEPTEGLDDDNVTMLSNLINKIAAESSTAILYVSHRTEDAIKPQFVYELLPSSDGSIGAVKY</sequence>
<dbReference type="InterPro" id="IPR003439">
    <property type="entry name" value="ABC_transporter-like_ATP-bd"/>
</dbReference>
<dbReference type="SMART" id="SM00382">
    <property type="entry name" value="AAA"/>
    <property type="match status" value="1"/>
</dbReference>
<dbReference type="InterPro" id="IPR027417">
    <property type="entry name" value="P-loop_NTPase"/>
</dbReference>
<accession>A0ABV8PSJ2</accession>
<evidence type="ECO:0000256" key="3">
    <source>
        <dbReference type="ARBA" id="ARBA00022840"/>
    </source>
</evidence>
<reference evidence="6" key="1">
    <citation type="journal article" date="2019" name="Int. J. Syst. Evol. Microbiol.">
        <title>The Global Catalogue of Microorganisms (GCM) 10K type strain sequencing project: providing services to taxonomists for standard genome sequencing and annotation.</title>
        <authorList>
            <consortium name="The Broad Institute Genomics Platform"/>
            <consortium name="The Broad Institute Genome Sequencing Center for Infectious Disease"/>
            <person name="Wu L."/>
            <person name="Ma J."/>
        </authorList>
    </citation>
    <scope>NUCLEOTIDE SEQUENCE [LARGE SCALE GENOMIC DNA]</scope>
    <source>
        <strain evidence="6">CECT 8010</strain>
    </source>
</reference>
<keyword evidence="3 5" id="KW-0067">ATP-binding</keyword>
<feature type="domain" description="ABC transporter" evidence="4">
    <location>
        <begin position="179"/>
        <end position="401"/>
    </location>
</feature>
<dbReference type="Proteomes" id="UP001595906">
    <property type="component" value="Unassembled WGS sequence"/>
</dbReference>
<evidence type="ECO:0000313" key="5">
    <source>
        <dbReference type="EMBL" id="MFC4230286.1"/>
    </source>
</evidence>
<dbReference type="InterPro" id="IPR003593">
    <property type="entry name" value="AAA+_ATPase"/>
</dbReference>
<evidence type="ECO:0000256" key="2">
    <source>
        <dbReference type="ARBA" id="ARBA00022741"/>
    </source>
</evidence>
<dbReference type="PANTHER" id="PTHR43553:SF3">
    <property type="entry name" value="ABC TRANSPORTER ATP-BINDING PROTEIN MODF"/>
    <property type="match status" value="1"/>
</dbReference>
<evidence type="ECO:0000313" key="6">
    <source>
        <dbReference type="Proteomes" id="UP001595906"/>
    </source>
</evidence>
<evidence type="ECO:0000259" key="4">
    <source>
        <dbReference type="PROSITE" id="PS50893"/>
    </source>
</evidence>